<organism evidence="2 3">
    <name type="scientific">Thiomicrorhabdus marina</name>
    <dbReference type="NCBI Taxonomy" id="2818442"/>
    <lineage>
        <taxon>Bacteria</taxon>
        <taxon>Pseudomonadati</taxon>
        <taxon>Pseudomonadota</taxon>
        <taxon>Gammaproteobacteria</taxon>
        <taxon>Thiotrichales</taxon>
        <taxon>Piscirickettsiaceae</taxon>
        <taxon>Thiomicrorhabdus</taxon>
    </lineage>
</organism>
<keyword evidence="3" id="KW-1185">Reference proteome</keyword>
<dbReference type="SMART" id="SM00052">
    <property type="entry name" value="EAL"/>
    <property type="match status" value="1"/>
</dbReference>
<protein>
    <submittedName>
        <fullName evidence="2">EAL domain-containing protein</fullName>
    </submittedName>
</protein>
<accession>A0ABS3Q5U0</accession>
<dbReference type="PROSITE" id="PS50883">
    <property type="entry name" value="EAL"/>
    <property type="match status" value="1"/>
</dbReference>
<dbReference type="Pfam" id="PF00563">
    <property type="entry name" value="EAL"/>
    <property type="match status" value="1"/>
</dbReference>
<comment type="caution">
    <text evidence="2">The sequence shown here is derived from an EMBL/GenBank/DDBJ whole genome shotgun (WGS) entry which is preliminary data.</text>
</comment>
<evidence type="ECO:0000259" key="1">
    <source>
        <dbReference type="PROSITE" id="PS50883"/>
    </source>
</evidence>
<dbReference type="InterPro" id="IPR012292">
    <property type="entry name" value="Globin/Proto"/>
</dbReference>
<dbReference type="InterPro" id="IPR044398">
    <property type="entry name" value="Globin-sensor_dom"/>
</dbReference>
<gene>
    <name evidence="2" type="ORF">J3998_08960</name>
</gene>
<dbReference type="InterPro" id="IPR001633">
    <property type="entry name" value="EAL_dom"/>
</dbReference>
<dbReference type="Gene3D" id="1.10.490.10">
    <property type="entry name" value="Globins"/>
    <property type="match status" value="1"/>
</dbReference>
<dbReference type="RefSeq" id="WP_208150319.1">
    <property type="nucleotide sequence ID" value="NZ_JAGETV010000016.1"/>
</dbReference>
<dbReference type="Proteomes" id="UP000664835">
    <property type="component" value="Unassembled WGS sequence"/>
</dbReference>
<evidence type="ECO:0000313" key="2">
    <source>
        <dbReference type="EMBL" id="MBO1927703.1"/>
    </source>
</evidence>
<evidence type="ECO:0000313" key="3">
    <source>
        <dbReference type="Proteomes" id="UP000664835"/>
    </source>
</evidence>
<dbReference type="PANTHER" id="PTHR33121">
    <property type="entry name" value="CYCLIC DI-GMP PHOSPHODIESTERASE PDEF"/>
    <property type="match status" value="1"/>
</dbReference>
<dbReference type="CDD" id="cd01948">
    <property type="entry name" value="EAL"/>
    <property type="match status" value="1"/>
</dbReference>
<dbReference type="SUPFAM" id="SSF46458">
    <property type="entry name" value="Globin-like"/>
    <property type="match status" value="1"/>
</dbReference>
<dbReference type="Pfam" id="PF11563">
    <property type="entry name" value="Protoglobin"/>
    <property type="match status" value="1"/>
</dbReference>
<sequence>MASAENTKKTIESIFEEFYLIVMKDHYMASFINSHQFMERLIQSQSHFLYRALFELDPEEVYEEYYKIGAIHWKIRLDEGYLFKMLNFIEEQLADKIRNQQIALSFDKLEEVFNKIRNSTGFAYIFGNLDDTIYDLRPVSQEGQYLITNIKRFRNHLLKVHNWGSLTYDDDCEPFISDFTTAELGKALATIAFRIKSYSNRKQQLQIESLNKSIHQKAELSIKYYELGNYTQTLLMVKHLVNDATLLVTLLEQHEHYWQTNKHNIIIGFLTEKSNEGGLFSITTNSADVNGAQLNKSLIQQIKNQIKTQLNGYCNVFAYDMEETLYIYSEQQSEHKIDLMASISEIANSFVKKNKVSITEALLNIGYINTKYLQNLTAEEMQETIRVMENRTEQLPNTSHEIINSVNFGKNIYQIIDEIKQNLCLKEVVTEAIAKQDIDLHFHTIVHVSTTKTFGAESLVRIKQGNEIIPAGRFIEIINDYDLSLQLDLAVLTRLIRDIKEISQKIKTLFVNVNPESIKSEQAIQLLKKLIKNGADNGLRIVLELTEYSLTSELDSLKQLQDDNFGIAVDDFGTGYTNFEIVKTLKDQGLIQVLKVDGSLVKSINDSETSQSLLEAIILLGTKLGLDLVLEYIEDQSIVKKLQEINQGLETAGIVFGQGWHYSRPQPIGKLKIAS</sequence>
<proteinExistence type="predicted"/>
<dbReference type="InterPro" id="IPR009050">
    <property type="entry name" value="Globin-like_sf"/>
</dbReference>
<feature type="domain" description="EAL" evidence="1">
    <location>
        <begin position="422"/>
        <end position="675"/>
    </location>
</feature>
<dbReference type="SUPFAM" id="SSF141868">
    <property type="entry name" value="EAL domain-like"/>
    <property type="match status" value="1"/>
</dbReference>
<dbReference type="PANTHER" id="PTHR33121:SF70">
    <property type="entry name" value="SIGNALING PROTEIN YKOW"/>
    <property type="match status" value="1"/>
</dbReference>
<dbReference type="Gene3D" id="3.20.20.450">
    <property type="entry name" value="EAL domain"/>
    <property type="match status" value="1"/>
</dbReference>
<dbReference type="EMBL" id="JAGETV010000016">
    <property type="protein sequence ID" value="MBO1927703.1"/>
    <property type="molecule type" value="Genomic_DNA"/>
</dbReference>
<reference evidence="2 3" key="1">
    <citation type="submission" date="2021-03" db="EMBL/GenBank/DDBJ databases">
        <title>Thiomicrorhabdus sp.nov.,novel sulfur-oxidizing bacteria isolated from coastal sediment.</title>
        <authorList>
            <person name="Liu X."/>
        </authorList>
    </citation>
    <scope>NUCLEOTIDE SEQUENCE [LARGE SCALE GENOMIC DNA]</scope>
    <source>
        <strain evidence="2 3">6S2-11</strain>
    </source>
</reference>
<dbReference type="InterPro" id="IPR035919">
    <property type="entry name" value="EAL_sf"/>
</dbReference>
<name>A0ABS3Q5U0_9GAMM</name>
<dbReference type="InterPro" id="IPR050706">
    <property type="entry name" value="Cyclic-di-GMP_PDE-like"/>
</dbReference>